<reference evidence="2" key="1">
    <citation type="submission" date="2016-03" db="EMBL/GenBank/DDBJ databases">
        <title>Draft genome sequence of Rosellinia necatrix.</title>
        <authorList>
            <person name="Kanematsu S."/>
        </authorList>
    </citation>
    <scope>NUCLEOTIDE SEQUENCE [LARGE SCALE GENOMIC DNA]</scope>
    <source>
        <strain evidence="2">W97</strain>
    </source>
</reference>
<dbReference type="AlphaFoldDB" id="A0A1S8A703"/>
<name>A0A1S8A703_ROSNE</name>
<sequence>MCLYQDIHTAHHHAEISACPDERAAHRCPLRYPAAAAAAGHKCPLHSCCRLSRALVRRCRGDVERPGSCGRATGVTAVPADDGRCARRLVRDAVFAAFPDGEAEALWPEDFSDHGHGDGDGHGDDPPLHRRRRRAHGSYTMAFWPEDGCGVIKLVCGEHEDEDGGYGWVPREGGRPEDVRREAAGSGEGDGEVPAS</sequence>
<organism evidence="2">
    <name type="scientific">Rosellinia necatrix</name>
    <name type="common">White root-rot fungus</name>
    <dbReference type="NCBI Taxonomy" id="77044"/>
    <lineage>
        <taxon>Eukaryota</taxon>
        <taxon>Fungi</taxon>
        <taxon>Dikarya</taxon>
        <taxon>Ascomycota</taxon>
        <taxon>Pezizomycotina</taxon>
        <taxon>Sordariomycetes</taxon>
        <taxon>Xylariomycetidae</taxon>
        <taxon>Xylariales</taxon>
        <taxon>Xylariaceae</taxon>
        <taxon>Rosellinia</taxon>
    </lineage>
</organism>
<gene>
    <name evidence="2" type="ORF">SAMD00023353_0702400</name>
</gene>
<protein>
    <submittedName>
        <fullName evidence="2">Uncharacterized protein</fullName>
    </submittedName>
</protein>
<proteinExistence type="predicted"/>
<dbReference type="EMBL" id="DF977452">
    <property type="protein sequence ID" value="GAW25490.1"/>
    <property type="molecule type" value="Genomic_DNA"/>
</dbReference>
<keyword evidence="3" id="KW-1185">Reference proteome</keyword>
<feature type="region of interest" description="Disordered" evidence="1">
    <location>
        <begin position="162"/>
        <end position="196"/>
    </location>
</feature>
<dbReference type="Proteomes" id="UP000054516">
    <property type="component" value="Unassembled WGS sequence"/>
</dbReference>
<feature type="compositionally biased region" description="Basic and acidic residues" evidence="1">
    <location>
        <begin position="172"/>
        <end position="183"/>
    </location>
</feature>
<evidence type="ECO:0000313" key="2">
    <source>
        <dbReference type="EMBL" id="GAW25490.1"/>
    </source>
</evidence>
<feature type="compositionally biased region" description="Basic and acidic residues" evidence="1">
    <location>
        <begin position="111"/>
        <end position="128"/>
    </location>
</feature>
<evidence type="ECO:0000256" key="1">
    <source>
        <dbReference type="SAM" id="MobiDB-lite"/>
    </source>
</evidence>
<dbReference type="OrthoDB" id="4779386at2759"/>
<accession>A0A1S8A703</accession>
<evidence type="ECO:0000313" key="3">
    <source>
        <dbReference type="Proteomes" id="UP000054516"/>
    </source>
</evidence>
<feature type="region of interest" description="Disordered" evidence="1">
    <location>
        <begin position="107"/>
        <end position="131"/>
    </location>
</feature>